<keyword evidence="3" id="KW-0813">Transport</keyword>
<comment type="caution">
    <text evidence="12">The sequence shown here is derived from an EMBL/GenBank/DDBJ whole genome shotgun (WGS) entry which is preliminary data.</text>
</comment>
<dbReference type="InterPro" id="IPR050095">
    <property type="entry name" value="ECF_ABC_transporter_ATP-bd"/>
</dbReference>
<evidence type="ECO:0000256" key="6">
    <source>
        <dbReference type="ARBA" id="ARBA00022741"/>
    </source>
</evidence>
<proteinExistence type="inferred from homology"/>
<comment type="function">
    <text evidence="10">Probably part of an ABC transporter complex. Responsible for energy coupling to the transport system.</text>
</comment>
<keyword evidence="9" id="KW-0472">Membrane</keyword>
<keyword evidence="8" id="KW-1278">Translocase</keyword>
<protein>
    <submittedName>
        <fullName evidence="12">Energy-coupling factor ABC transporter ATP-binding protein</fullName>
    </submittedName>
</protein>
<dbReference type="InterPro" id="IPR015856">
    <property type="entry name" value="ABC_transpr_CbiO/EcfA_su"/>
</dbReference>
<dbReference type="PROSITE" id="PS00211">
    <property type="entry name" value="ABC_TRANSPORTER_1"/>
    <property type="match status" value="1"/>
</dbReference>
<evidence type="ECO:0000256" key="5">
    <source>
        <dbReference type="ARBA" id="ARBA00022737"/>
    </source>
</evidence>
<dbReference type="InterPro" id="IPR017871">
    <property type="entry name" value="ABC_transporter-like_CS"/>
</dbReference>
<keyword evidence="13" id="KW-1185">Reference proteome</keyword>
<dbReference type="InterPro" id="IPR003439">
    <property type="entry name" value="ABC_transporter-like_ATP-bd"/>
</dbReference>
<comment type="subcellular location">
    <subcellularLocation>
        <location evidence="1">Cell membrane</location>
        <topology evidence="1">Peripheral membrane protein</topology>
    </subcellularLocation>
</comment>
<dbReference type="RefSeq" id="WP_021925585.1">
    <property type="nucleotide sequence ID" value="NZ_JBBNFW010000125.1"/>
</dbReference>
<gene>
    <name evidence="12" type="ORF">AAAX94_04950</name>
</gene>
<dbReference type="Gene3D" id="3.40.50.300">
    <property type="entry name" value="P-loop containing nucleotide triphosphate hydrolases"/>
    <property type="match status" value="2"/>
</dbReference>
<accession>A0ABV1CJ06</accession>
<dbReference type="InterPro" id="IPR027417">
    <property type="entry name" value="P-loop_NTPase"/>
</dbReference>
<evidence type="ECO:0000256" key="3">
    <source>
        <dbReference type="ARBA" id="ARBA00022448"/>
    </source>
</evidence>
<dbReference type="Proteomes" id="UP001470752">
    <property type="component" value="Unassembled WGS sequence"/>
</dbReference>
<dbReference type="GO" id="GO:0005524">
    <property type="term" value="F:ATP binding"/>
    <property type="evidence" value="ECO:0007669"/>
    <property type="project" value="UniProtKB-KW"/>
</dbReference>
<dbReference type="InterPro" id="IPR003593">
    <property type="entry name" value="AAA+_ATPase"/>
</dbReference>
<dbReference type="CDD" id="cd03226">
    <property type="entry name" value="ABC_cobalt_CbiO_domain2"/>
    <property type="match status" value="1"/>
</dbReference>
<evidence type="ECO:0000256" key="4">
    <source>
        <dbReference type="ARBA" id="ARBA00022475"/>
    </source>
</evidence>
<evidence type="ECO:0000256" key="7">
    <source>
        <dbReference type="ARBA" id="ARBA00022840"/>
    </source>
</evidence>
<dbReference type="PANTHER" id="PTHR43553:SF23">
    <property type="entry name" value="ABC TRANSPORTER ATP-BINDING COMPONENT"/>
    <property type="match status" value="1"/>
</dbReference>
<evidence type="ECO:0000256" key="10">
    <source>
        <dbReference type="ARBA" id="ARBA00025157"/>
    </source>
</evidence>
<keyword evidence="7 12" id="KW-0067">ATP-binding</keyword>
<evidence type="ECO:0000256" key="8">
    <source>
        <dbReference type="ARBA" id="ARBA00022967"/>
    </source>
</evidence>
<dbReference type="SUPFAM" id="SSF52540">
    <property type="entry name" value="P-loop containing nucleoside triphosphate hydrolases"/>
    <property type="match status" value="2"/>
</dbReference>
<evidence type="ECO:0000313" key="13">
    <source>
        <dbReference type="Proteomes" id="UP001470752"/>
    </source>
</evidence>
<dbReference type="Pfam" id="PF00005">
    <property type="entry name" value="ABC_tran"/>
    <property type="match status" value="2"/>
</dbReference>
<feature type="domain" description="ABC transporter" evidence="11">
    <location>
        <begin position="2"/>
        <end position="241"/>
    </location>
</feature>
<keyword evidence="6" id="KW-0547">Nucleotide-binding</keyword>
<keyword evidence="4" id="KW-1003">Cell membrane</keyword>
<comment type="similarity">
    <text evidence="2">Belongs to the ABC transporter superfamily.</text>
</comment>
<dbReference type="SMART" id="SM00382">
    <property type="entry name" value="AAA"/>
    <property type="match status" value="2"/>
</dbReference>
<dbReference type="EMBL" id="JBBNFW010000125">
    <property type="protein sequence ID" value="MEQ2412380.1"/>
    <property type="molecule type" value="Genomic_DNA"/>
</dbReference>
<evidence type="ECO:0000256" key="1">
    <source>
        <dbReference type="ARBA" id="ARBA00004202"/>
    </source>
</evidence>
<name>A0ABV1CJ06_9FIRM</name>
<dbReference type="CDD" id="cd03225">
    <property type="entry name" value="ABC_cobalt_CbiO_domain1"/>
    <property type="match status" value="1"/>
</dbReference>
<dbReference type="PANTHER" id="PTHR43553">
    <property type="entry name" value="HEAVY METAL TRANSPORTER"/>
    <property type="match status" value="1"/>
</dbReference>
<evidence type="ECO:0000256" key="2">
    <source>
        <dbReference type="ARBA" id="ARBA00005417"/>
    </source>
</evidence>
<reference evidence="12 13" key="1">
    <citation type="submission" date="2024-04" db="EMBL/GenBank/DDBJ databases">
        <title>Human intestinal bacterial collection.</title>
        <authorList>
            <person name="Pauvert C."/>
            <person name="Hitch T.C.A."/>
            <person name="Clavel T."/>
        </authorList>
    </citation>
    <scope>NUCLEOTIDE SEQUENCE [LARGE SCALE GENOMIC DNA]</scope>
    <source>
        <strain evidence="12 13">CLA-AA-H161</strain>
    </source>
</reference>
<feature type="domain" description="ABC transporter" evidence="11">
    <location>
        <begin position="268"/>
        <end position="468"/>
    </location>
</feature>
<evidence type="ECO:0000259" key="11">
    <source>
        <dbReference type="PROSITE" id="PS50893"/>
    </source>
</evidence>
<evidence type="ECO:0000313" key="12">
    <source>
        <dbReference type="EMBL" id="MEQ2412380.1"/>
    </source>
</evidence>
<sequence>MIEVSKASFYYPNTDEGALNDVSLQINSGECVVLCGKSGCGKTTLTRLLNGLAPSFFDGKLDGMCQSFGLCAGEAAIEEYVPIVGSVFQNPKTQHFNIDTTAELAFPCENMGMNSTDIQERVRSCANEFAMEHLMDRSIFKLSGGEKQKIAFATACMLQPKLLVLDEPTSNLDYKAIQELHDMIAKKKSEGITIVIAEHRLAWLADIADRFCYFASGELQRQWNATEFLKLSNEEMQKMGLRPMDITSYRKRAKEKTKSEMLGSIPLMSAEHLLVGYEKKKPVYEIDRFAICKGEIVGLMGSNGVGKSTFAKTLCGLQKPIAGTMEPVKEKERLKKSFMVMQDVNYQLFSDSVREEVLLGANRPELCEAVLEALGLTEFADRHPISLSGGQKQRVAIASAMLSGKELIVLDEPTSGLDYYHMTQVAHLLNQLKEWGAAVLVITHDEELAAGWCDRVIYLEDKGKKNGI</sequence>
<keyword evidence="5" id="KW-0677">Repeat</keyword>
<organism evidence="12 13">
    <name type="scientific">Blautia acetigignens</name>
    <dbReference type="NCBI Taxonomy" id="2981783"/>
    <lineage>
        <taxon>Bacteria</taxon>
        <taxon>Bacillati</taxon>
        <taxon>Bacillota</taxon>
        <taxon>Clostridia</taxon>
        <taxon>Lachnospirales</taxon>
        <taxon>Lachnospiraceae</taxon>
        <taxon>Blautia</taxon>
    </lineage>
</organism>
<dbReference type="PROSITE" id="PS50893">
    <property type="entry name" value="ABC_TRANSPORTER_2"/>
    <property type="match status" value="2"/>
</dbReference>
<evidence type="ECO:0000256" key="9">
    <source>
        <dbReference type="ARBA" id="ARBA00023136"/>
    </source>
</evidence>